<proteinExistence type="predicted"/>
<accession>A0ABR0NB21</accession>
<organism evidence="1 2">
    <name type="scientific">Gossypium arboreum</name>
    <name type="common">Tree cotton</name>
    <name type="synonym">Gossypium nanking</name>
    <dbReference type="NCBI Taxonomy" id="29729"/>
    <lineage>
        <taxon>Eukaryota</taxon>
        <taxon>Viridiplantae</taxon>
        <taxon>Streptophyta</taxon>
        <taxon>Embryophyta</taxon>
        <taxon>Tracheophyta</taxon>
        <taxon>Spermatophyta</taxon>
        <taxon>Magnoliopsida</taxon>
        <taxon>eudicotyledons</taxon>
        <taxon>Gunneridae</taxon>
        <taxon>Pentapetalae</taxon>
        <taxon>rosids</taxon>
        <taxon>malvids</taxon>
        <taxon>Malvales</taxon>
        <taxon>Malvaceae</taxon>
        <taxon>Malvoideae</taxon>
        <taxon>Gossypium</taxon>
    </lineage>
</organism>
<name>A0ABR0NB21_GOSAR</name>
<keyword evidence="2" id="KW-1185">Reference proteome</keyword>
<gene>
    <name evidence="1" type="ORF">PVK06_041686</name>
</gene>
<dbReference type="Proteomes" id="UP001358586">
    <property type="component" value="Chromosome 11"/>
</dbReference>
<dbReference type="EMBL" id="JARKNE010000011">
    <property type="protein sequence ID" value="KAK5787035.1"/>
    <property type="molecule type" value="Genomic_DNA"/>
</dbReference>
<evidence type="ECO:0000313" key="1">
    <source>
        <dbReference type="EMBL" id="KAK5787035.1"/>
    </source>
</evidence>
<protein>
    <submittedName>
        <fullName evidence="1">Uncharacterized protein</fullName>
    </submittedName>
</protein>
<reference evidence="1 2" key="1">
    <citation type="submission" date="2023-03" db="EMBL/GenBank/DDBJ databases">
        <title>WGS of Gossypium arboreum.</title>
        <authorList>
            <person name="Yu D."/>
        </authorList>
    </citation>
    <scope>NUCLEOTIDE SEQUENCE [LARGE SCALE GENOMIC DNA]</scope>
    <source>
        <tissue evidence="1">Leaf</tissue>
    </source>
</reference>
<evidence type="ECO:0000313" key="2">
    <source>
        <dbReference type="Proteomes" id="UP001358586"/>
    </source>
</evidence>
<comment type="caution">
    <text evidence="1">The sequence shown here is derived from an EMBL/GenBank/DDBJ whole genome shotgun (WGS) entry which is preliminary data.</text>
</comment>
<sequence>MRTPTPTRTRGLPGLIRNTQYNCCKFTTTLAFEAAISPNILNLDHKSLKKHLNDENLQLNFTHYKTQKTVIVNGGMVLFLSLINSSFDPPGNSRALIIELNSSGNEATLSKYDITLDMLGLAAATGCEQSNPSFHTNSTSCITNLFPNLPSTTAKCLLYHSNPLPSQRERFHLAVLEL</sequence>